<protein>
    <submittedName>
        <fullName evidence="2">Uncharacterized protein</fullName>
    </submittedName>
</protein>
<dbReference type="AlphaFoldDB" id="W2SR64"/>
<dbReference type="EMBL" id="KI665598">
    <property type="protein sequence ID" value="ETN72125.1"/>
    <property type="molecule type" value="Genomic_DNA"/>
</dbReference>
<keyword evidence="3" id="KW-1185">Reference proteome</keyword>
<reference evidence="3" key="1">
    <citation type="journal article" date="2014" name="Nat. Genet.">
        <title>Genome of the human hookworm Necator americanus.</title>
        <authorList>
            <person name="Tang Y.T."/>
            <person name="Gao X."/>
            <person name="Rosa B.A."/>
            <person name="Abubucker S."/>
            <person name="Hallsworth-Pepin K."/>
            <person name="Martin J."/>
            <person name="Tyagi R."/>
            <person name="Heizer E."/>
            <person name="Zhang X."/>
            <person name="Bhonagiri-Palsikar V."/>
            <person name="Minx P."/>
            <person name="Warren W.C."/>
            <person name="Wang Q."/>
            <person name="Zhan B."/>
            <person name="Hotez P.J."/>
            <person name="Sternberg P.W."/>
            <person name="Dougall A."/>
            <person name="Gaze S.T."/>
            <person name="Mulvenna J."/>
            <person name="Sotillo J."/>
            <person name="Ranganathan S."/>
            <person name="Rabelo E.M."/>
            <person name="Wilson R.K."/>
            <person name="Felgner P.L."/>
            <person name="Bethony J."/>
            <person name="Hawdon J.M."/>
            <person name="Gasser R.B."/>
            <person name="Loukas A."/>
            <person name="Mitreva M."/>
        </authorList>
    </citation>
    <scope>NUCLEOTIDE SEQUENCE [LARGE SCALE GENOMIC DNA]</scope>
</reference>
<feature type="region of interest" description="Disordered" evidence="1">
    <location>
        <begin position="1"/>
        <end position="50"/>
    </location>
</feature>
<evidence type="ECO:0000313" key="2">
    <source>
        <dbReference type="EMBL" id="ETN72125.1"/>
    </source>
</evidence>
<evidence type="ECO:0000313" key="3">
    <source>
        <dbReference type="Proteomes" id="UP000053676"/>
    </source>
</evidence>
<organism evidence="2 3">
    <name type="scientific">Necator americanus</name>
    <name type="common">Human hookworm</name>
    <dbReference type="NCBI Taxonomy" id="51031"/>
    <lineage>
        <taxon>Eukaryota</taxon>
        <taxon>Metazoa</taxon>
        <taxon>Ecdysozoa</taxon>
        <taxon>Nematoda</taxon>
        <taxon>Chromadorea</taxon>
        <taxon>Rhabditida</taxon>
        <taxon>Rhabditina</taxon>
        <taxon>Rhabditomorpha</taxon>
        <taxon>Strongyloidea</taxon>
        <taxon>Ancylostomatidae</taxon>
        <taxon>Bunostominae</taxon>
        <taxon>Necator</taxon>
    </lineage>
</organism>
<dbReference type="OrthoDB" id="5859207at2759"/>
<sequence>MALHCGRRSPAKGKKHPIGRMSPTTRSKKPLSESLHQNQSDAPSGVGSFSRRGCVGGLLRRRSTSDRHVVLGFRNEGFRLTNDVTPQAAKRSSKN</sequence>
<feature type="compositionally biased region" description="Basic residues" evidence="1">
    <location>
        <begin position="1"/>
        <end position="18"/>
    </location>
</feature>
<gene>
    <name evidence="2" type="ORF">NECAME_19016</name>
</gene>
<dbReference type="Proteomes" id="UP000053676">
    <property type="component" value="Unassembled WGS sequence"/>
</dbReference>
<proteinExistence type="predicted"/>
<dbReference type="KEGG" id="nai:NECAME_19016"/>
<name>W2SR64_NECAM</name>
<accession>W2SR64</accession>
<evidence type="ECO:0000256" key="1">
    <source>
        <dbReference type="SAM" id="MobiDB-lite"/>
    </source>
</evidence>